<dbReference type="PANTHER" id="PTHR30244">
    <property type="entry name" value="TRANSAMINASE"/>
    <property type="match status" value="1"/>
</dbReference>
<dbReference type="EMBL" id="CP088295">
    <property type="protein sequence ID" value="UUY04800.1"/>
    <property type="molecule type" value="Genomic_DNA"/>
</dbReference>
<reference evidence="5" key="1">
    <citation type="submission" date="2021-11" db="EMBL/GenBank/DDBJ databases">
        <title>Cultivation dependent microbiological survey of springs from the worlds oldest radium mine currently devoted to the extraction of radon-saturated water.</title>
        <authorList>
            <person name="Kapinusova G."/>
            <person name="Smrhova T."/>
            <person name="Strejcek M."/>
            <person name="Suman J."/>
            <person name="Jani K."/>
            <person name="Pajer P."/>
            <person name="Uhlik O."/>
        </authorList>
    </citation>
    <scope>NUCLEOTIDE SEQUENCE [LARGE SCALE GENOMIC DNA]</scope>
    <source>
        <strain evidence="5">J379</strain>
    </source>
</reference>
<keyword evidence="4" id="KW-0808">Transferase</keyword>
<evidence type="ECO:0000313" key="5">
    <source>
        <dbReference type="Proteomes" id="UP001058860"/>
    </source>
</evidence>
<protein>
    <submittedName>
        <fullName evidence="4">DegT/DnrJ/EryC1/StrS family aminotransferase</fullName>
    </submittedName>
</protein>
<accession>A0ABY5PJR2</accession>
<dbReference type="InterPro" id="IPR015422">
    <property type="entry name" value="PyrdxlP-dep_Trfase_small"/>
</dbReference>
<dbReference type="GO" id="GO:0008483">
    <property type="term" value="F:transaminase activity"/>
    <property type="evidence" value="ECO:0007669"/>
    <property type="project" value="UniProtKB-KW"/>
</dbReference>
<gene>
    <name evidence="4" type="ORF">LRS13_04530</name>
</gene>
<keyword evidence="1 3" id="KW-0663">Pyridoxal phosphate</keyword>
<dbReference type="Pfam" id="PF01041">
    <property type="entry name" value="DegT_DnrJ_EryC1"/>
    <property type="match status" value="1"/>
</dbReference>
<dbReference type="RefSeq" id="WP_353865280.1">
    <property type="nucleotide sequence ID" value="NZ_CP088295.1"/>
</dbReference>
<dbReference type="InterPro" id="IPR000653">
    <property type="entry name" value="DegT/StrS_aminotransferase"/>
</dbReference>
<sequence>MSSDPHPARVPFLDLEAGYRELRPELDAAVSRVLGSGRYILGEEVEAFEREWADACGTRFAIGVNSGLDALTLALRALGIGTGDEVLVPGHTFIATWLAVTATGAKPVPAEPDPQTGNLDPVSAAERIGPRTKAIVAVHLYGQAMDVAPLRRFNLPIVEDAAQAHLAKVGDRTAGSLGDIAAFSFYPGKNLGAYGDAGAVTTDDAALADEVRRLRNYGSSEKYRHDEQGVNSRLDPIQAGLLRVKLAHLPEWNRRRHALAVRYWNGLMGIPELQLPRVAPGSEPVWHLFVVRHPRRDELAEHLRSRGIETLIHYPEPPHLSGAYANAGIRTGGDLSVTEAWARECLSLPIGPHMSTEQADQVIAAVKSFGDDAKKLHLVA</sequence>
<name>A0ABY5PJR2_9ACTN</name>
<evidence type="ECO:0000256" key="1">
    <source>
        <dbReference type="ARBA" id="ARBA00022898"/>
    </source>
</evidence>
<organism evidence="4 5">
    <name type="scientific">Svornostia abyssi</name>
    <dbReference type="NCBI Taxonomy" id="2898438"/>
    <lineage>
        <taxon>Bacteria</taxon>
        <taxon>Bacillati</taxon>
        <taxon>Actinomycetota</taxon>
        <taxon>Thermoleophilia</taxon>
        <taxon>Solirubrobacterales</taxon>
        <taxon>Baekduiaceae</taxon>
        <taxon>Svornostia</taxon>
    </lineage>
</organism>
<dbReference type="PANTHER" id="PTHR30244:SF36">
    <property type="entry name" value="3-OXO-GLUCOSE-6-PHOSPHATE:GLUTAMATE AMINOTRANSFERASE"/>
    <property type="match status" value="1"/>
</dbReference>
<dbReference type="InterPro" id="IPR015424">
    <property type="entry name" value="PyrdxlP-dep_Trfase"/>
</dbReference>
<evidence type="ECO:0000313" key="4">
    <source>
        <dbReference type="EMBL" id="UUY04800.1"/>
    </source>
</evidence>
<dbReference type="CDD" id="cd00616">
    <property type="entry name" value="AHBA_syn"/>
    <property type="match status" value="1"/>
</dbReference>
<evidence type="ECO:0000256" key="3">
    <source>
        <dbReference type="RuleBase" id="RU004508"/>
    </source>
</evidence>
<proteinExistence type="inferred from homology"/>
<dbReference type="InterPro" id="IPR015421">
    <property type="entry name" value="PyrdxlP-dep_Trfase_major"/>
</dbReference>
<dbReference type="Gene3D" id="3.90.1150.10">
    <property type="entry name" value="Aspartate Aminotransferase, domain 1"/>
    <property type="match status" value="1"/>
</dbReference>
<keyword evidence="4" id="KW-0032">Aminotransferase</keyword>
<comment type="similarity">
    <text evidence="2 3">Belongs to the DegT/DnrJ/EryC1 family.</text>
</comment>
<dbReference type="Gene3D" id="3.40.640.10">
    <property type="entry name" value="Type I PLP-dependent aspartate aminotransferase-like (Major domain)"/>
    <property type="match status" value="1"/>
</dbReference>
<evidence type="ECO:0000256" key="2">
    <source>
        <dbReference type="ARBA" id="ARBA00037999"/>
    </source>
</evidence>
<keyword evidence="5" id="KW-1185">Reference proteome</keyword>
<dbReference type="Proteomes" id="UP001058860">
    <property type="component" value="Chromosome"/>
</dbReference>
<dbReference type="PIRSF" id="PIRSF000390">
    <property type="entry name" value="PLP_StrS"/>
    <property type="match status" value="1"/>
</dbReference>
<dbReference type="SUPFAM" id="SSF53383">
    <property type="entry name" value="PLP-dependent transferases"/>
    <property type="match status" value="1"/>
</dbReference>